<proteinExistence type="predicted"/>
<reference evidence="2" key="1">
    <citation type="submission" date="2020-11" db="EMBL/GenBank/DDBJ databases">
        <authorList>
            <consortium name="DOE Joint Genome Institute"/>
            <person name="Ahrendt S."/>
            <person name="Riley R."/>
            <person name="Andreopoulos W."/>
            <person name="LaButti K."/>
            <person name="Pangilinan J."/>
            <person name="Ruiz-duenas F.J."/>
            <person name="Barrasa J.M."/>
            <person name="Sanchez-Garcia M."/>
            <person name="Camarero S."/>
            <person name="Miyauchi S."/>
            <person name="Serrano A."/>
            <person name="Linde D."/>
            <person name="Babiker R."/>
            <person name="Drula E."/>
            <person name="Ayuso-Fernandez I."/>
            <person name="Pacheco R."/>
            <person name="Padilla G."/>
            <person name="Ferreira P."/>
            <person name="Barriuso J."/>
            <person name="Kellner H."/>
            <person name="Castanera R."/>
            <person name="Alfaro M."/>
            <person name="Ramirez L."/>
            <person name="Pisabarro A.G."/>
            <person name="Kuo A."/>
            <person name="Tritt A."/>
            <person name="Lipzen A."/>
            <person name="He G."/>
            <person name="Yan M."/>
            <person name="Ng V."/>
            <person name="Cullen D."/>
            <person name="Martin F."/>
            <person name="Rosso M.-N."/>
            <person name="Henrissat B."/>
            <person name="Hibbett D."/>
            <person name="Martinez A.T."/>
            <person name="Grigoriev I.V."/>
        </authorList>
    </citation>
    <scope>NUCLEOTIDE SEQUENCE</scope>
    <source>
        <strain evidence="2">AH 44721</strain>
    </source>
</reference>
<name>A0A9P5NM45_GYMJU</name>
<dbReference type="Proteomes" id="UP000724874">
    <property type="component" value="Unassembled WGS sequence"/>
</dbReference>
<dbReference type="AlphaFoldDB" id="A0A9P5NM45"/>
<sequence>MPALHLSTILTRHLSKLLAHITHVSKEYSGKGHTLLFTLSSNFEDPHDLQAVVDKLSKFNGADASERDVGKEKMHMGHTIGCLADSFSSTTFEEPPISRVSNGDSLSCSIGIFDSNLCVPFHSTLPGRTQPQVGRWHSFRKKNEIANPSGAAEDRNNGIDWEAIWNRSSTSTASSIEELLPETLRQVQSSRIKALFSLSAPYPDTLTSVLANTLPNVPSLTLIAAPTHFITGRGVTLFMDGRIFGEGAIGLALLDEPLTVDGNKAEKITCSTDFIGMRRLSGPMTVTRFFASIFNLLTVYYHLSREGNMINELDSSNPTKLLLRSLDLAGISPTSRSQSSTITTTFKDDELFALGIVGPDSQILRTYKITAGDPSSRGGSISLDAPTAPDVGSVVQFLHIPSNSPIKISASFLPGSHSEGARKQVLACVTVPEPSASESVNILTESSESTSHILEGTFLSPSTRGFVLSQPSSKMQSTASSDPGAEEPIEPSRSPWTSSLPGGAASLQLA</sequence>
<comment type="caution">
    <text evidence="2">The sequence shown here is derived from an EMBL/GenBank/DDBJ whole genome shotgun (WGS) entry which is preliminary data.</text>
</comment>
<evidence type="ECO:0008006" key="4">
    <source>
        <dbReference type="Google" id="ProtNLM"/>
    </source>
</evidence>
<feature type="compositionally biased region" description="Polar residues" evidence="1">
    <location>
        <begin position="465"/>
        <end position="481"/>
    </location>
</feature>
<dbReference type="EMBL" id="JADNYJ010000051">
    <property type="protein sequence ID" value="KAF8899808.1"/>
    <property type="molecule type" value="Genomic_DNA"/>
</dbReference>
<feature type="region of interest" description="Disordered" evidence="1">
    <location>
        <begin position="465"/>
        <end position="510"/>
    </location>
</feature>
<evidence type="ECO:0000313" key="2">
    <source>
        <dbReference type="EMBL" id="KAF8899808.1"/>
    </source>
</evidence>
<accession>A0A9P5NM45</accession>
<evidence type="ECO:0000313" key="3">
    <source>
        <dbReference type="Proteomes" id="UP000724874"/>
    </source>
</evidence>
<keyword evidence="3" id="KW-1185">Reference proteome</keyword>
<gene>
    <name evidence="2" type="ORF">CPB84DRAFT_1681063</name>
</gene>
<evidence type="ECO:0000256" key="1">
    <source>
        <dbReference type="SAM" id="MobiDB-lite"/>
    </source>
</evidence>
<protein>
    <recommendedName>
        <fullName evidence="4">FIST domain-containing protein</fullName>
    </recommendedName>
</protein>
<organism evidence="2 3">
    <name type="scientific">Gymnopilus junonius</name>
    <name type="common">Spectacular rustgill mushroom</name>
    <name type="synonym">Gymnopilus spectabilis subsp. junonius</name>
    <dbReference type="NCBI Taxonomy" id="109634"/>
    <lineage>
        <taxon>Eukaryota</taxon>
        <taxon>Fungi</taxon>
        <taxon>Dikarya</taxon>
        <taxon>Basidiomycota</taxon>
        <taxon>Agaricomycotina</taxon>
        <taxon>Agaricomycetes</taxon>
        <taxon>Agaricomycetidae</taxon>
        <taxon>Agaricales</taxon>
        <taxon>Agaricineae</taxon>
        <taxon>Hymenogastraceae</taxon>
        <taxon>Gymnopilus</taxon>
    </lineage>
</organism>
<dbReference type="OrthoDB" id="10251508at2759"/>